<reference evidence="1" key="2">
    <citation type="journal article" date="2015" name="Fish Shellfish Immunol.">
        <title>Early steps in the European eel (Anguilla anguilla)-Vibrio vulnificus interaction in the gills: Role of the RtxA13 toxin.</title>
        <authorList>
            <person name="Callol A."/>
            <person name="Pajuelo D."/>
            <person name="Ebbesson L."/>
            <person name="Teles M."/>
            <person name="MacKenzie S."/>
            <person name="Amaro C."/>
        </authorList>
    </citation>
    <scope>NUCLEOTIDE SEQUENCE</scope>
</reference>
<reference evidence="1" key="1">
    <citation type="submission" date="2014-11" db="EMBL/GenBank/DDBJ databases">
        <authorList>
            <person name="Amaro Gonzalez C."/>
        </authorList>
    </citation>
    <scope>NUCLEOTIDE SEQUENCE</scope>
</reference>
<sequence length="26" mass="2901">MVRTGHLARLSSSLIYRLEQGCPILS</sequence>
<dbReference type="AlphaFoldDB" id="A0A0E9XYA6"/>
<accession>A0A0E9XYA6</accession>
<organism evidence="1">
    <name type="scientific">Anguilla anguilla</name>
    <name type="common">European freshwater eel</name>
    <name type="synonym">Muraena anguilla</name>
    <dbReference type="NCBI Taxonomy" id="7936"/>
    <lineage>
        <taxon>Eukaryota</taxon>
        <taxon>Metazoa</taxon>
        <taxon>Chordata</taxon>
        <taxon>Craniata</taxon>
        <taxon>Vertebrata</taxon>
        <taxon>Euteleostomi</taxon>
        <taxon>Actinopterygii</taxon>
        <taxon>Neopterygii</taxon>
        <taxon>Teleostei</taxon>
        <taxon>Anguilliformes</taxon>
        <taxon>Anguillidae</taxon>
        <taxon>Anguilla</taxon>
    </lineage>
</organism>
<evidence type="ECO:0000313" key="1">
    <source>
        <dbReference type="EMBL" id="JAI07392.1"/>
    </source>
</evidence>
<proteinExistence type="predicted"/>
<protein>
    <submittedName>
        <fullName evidence="1">Uncharacterized protein</fullName>
    </submittedName>
</protein>
<dbReference type="EMBL" id="GBXM01001186">
    <property type="protein sequence ID" value="JAI07392.1"/>
    <property type="molecule type" value="Transcribed_RNA"/>
</dbReference>
<name>A0A0E9XYA6_ANGAN</name>